<gene>
    <name evidence="1" type="ORF">FGL95_22770</name>
</gene>
<sequence length="73" mass="8044">MRTLYLRNVPDEVVDRLERLAAASGASVAAVAVRELTEVSRRADNPALLGQLPDLGVDPKELVYDIVAERNER</sequence>
<dbReference type="SUPFAM" id="SSF47598">
    <property type="entry name" value="Ribbon-helix-helix"/>
    <property type="match status" value="1"/>
</dbReference>
<keyword evidence="2" id="KW-1185">Reference proteome</keyword>
<evidence type="ECO:0000313" key="1">
    <source>
        <dbReference type="EMBL" id="NMN97866.1"/>
    </source>
</evidence>
<organism evidence="1 2">
    <name type="scientific">Antrihabitans stalactiti</name>
    <dbReference type="NCBI Taxonomy" id="2584121"/>
    <lineage>
        <taxon>Bacteria</taxon>
        <taxon>Bacillati</taxon>
        <taxon>Actinomycetota</taxon>
        <taxon>Actinomycetes</taxon>
        <taxon>Mycobacteriales</taxon>
        <taxon>Nocardiaceae</taxon>
        <taxon>Antrihabitans</taxon>
    </lineage>
</organism>
<comment type="caution">
    <text evidence="1">The sequence shown here is derived from an EMBL/GenBank/DDBJ whole genome shotgun (WGS) entry which is preliminary data.</text>
</comment>
<name>A0A848KJ67_9NOCA</name>
<reference evidence="1 2" key="2">
    <citation type="submission" date="2020-06" db="EMBL/GenBank/DDBJ databases">
        <title>Antribacter stalactiti gen. nov., sp. nov., a new member of the family Nacardiaceae isolated from a cave.</title>
        <authorList>
            <person name="Kim I.S."/>
        </authorList>
    </citation>
    <scope>NUCLEOTIDE SEQUENCE [LARGE SCALE GENOMIC DNA]</scope>
    <source>
        <strain evidence="1 2">YC2-7</strain>
    </source>
</reference>
<protein>
    <submittedName>
        <fullName evidence="1">Antitoxin</fullName>
    </submittedName>
</protein>
<dbReference type="GO" id="GO:0006355">
    <property type="term" value="P:regulation of DNA-templated transcription"/>
    <property type="evidence" value="ECO:0007669"/>
    <property type="project" value="InterPro"/>
</dbReference>
<dbReference type="RefSeq" id="WP_169591134.1">
    <property type="nucleotide sequence ID" value="NZ_VCQU01000008.1"/>
</dbReference>
<evidence type="ECO:0000313" key="2">
    <source>
        <dbReference type="Proteomes" id="UP000535543"/>
    </source>
</evidence>
<reference evidence="1 2" key="1">
    <citation type="submission" date="2019-05" db="EMBL/GenBank/DDBJ databases">
        <authorList>
            <person name="Lee S.D."/>
        </authorList>
    </citation>
    <scope>NUCLEOTIDE SEQUENCE [LARGE SCALE GENOMIC DNA]</scope>
    <source>
        <strain evidence="1 2">YC2-7</strain>
    </source>
</reference>
<dbReference type="InterPro" id="IPR010985">
    <property type="entry name" value="Ribbon_hlx_hlx"/>
</dbReference>
<dbReference type="AlphaFoldDB" id="A0A848KJ67"/>
<dbReference type="EMBL" id="VCQU01000008">
    <property type="protein sequence ID" value="NMN97866.1"/>
    <property type="molecule type" value="Genomic_DNA"/>
</dbReference>
<accession>A0A848KJ67</accession>
<dbReference type="Proteomes" id="UP000535543">
    <property type="component" value="Unassembled WGS sequence"/>
</dbReference>
<proteinExistence type="predicted"/>